<dbReference type="InterPro" id="IPR016197">
    <property type="entry name" value="Chromo-like_dom_sf"/>
</dbReference>
<comment type="caution">
    <text evidence="8">The sequence shown here is derived from an EMBL/GenBank/DDBJ whole genome shotgun (WGS) entry which is preliminary data.</text>
</comment>
<name>A0ABQ9YKJ1_9EUKA</name>
<dbReference type="SUPFAM" id="SSF54160">
    <property type="entry name" value="Chromo domain-like"/>
    <property type="match status" value="1"/>
</dbReference>
<dbReference type="Gene3D" id="2.30.30.140">
    <property type="match status" value="1"/>
</dbReference>
<feature type="compositionally biased region" description="Basic and acidic residues" evidence="6">
    <location>
        <begin position="232"/>
        <end position="252"/>
    </location>
</feature>
<dbReference type="EMBL" id="JARBJD010000003">
    <property type="protein sequence ID" value="KAK2964278.1"/>
    <property type="molecule type" value="Genomic_DNA"/>
</dbReference>
<dbReference type="InterPro" id="IPR026541">
    <property type="entry name" value="MRG_dom"/>
</dbReference>
<feature type="region of interest" description="Disordered" evidence="6">
    <location>
        <begin position="68"/>
        <end position="113"/>
    </location>
</feature>
<keyword evidence="2" id="KW-0156">Chromatin regulator</keyword>
<gene>
    <name evidence="8" type="ORF">BLNAU_809</name>
</gene>
<evidence type="ECO:0000259" key="7">
    <source>
        <dbReference type="Pfam" id="PF05712"/>
    </source>
</evidence>
<dbReference type="PANTHER" id="PTHR10880:SF15">
    <property type="entry name" value="MSL COMPLEX SUBUNIT 3"/>
    <property type="match status" value="1"/>
</dbReference>
<dbReference type="PANTHER" id="PTHR10880">
    <property type="entry name" value="MORTALITY FACTOR 4-LIKE PROTEIN"/>
    <property type="match status" value="1"/>
</dbReference>
<dbReference type="Pfam" id="PF05712">
    <property type="entry name" value="MRG"/>
    <property type="match status" value="1"/>
</dbReference>
<feature type="domain" description="MRG" evidence="7">
    <location>
        <begin position="128"/>
        <end position="331"/>
    </location>
</feature>
<dbReference type="PROSITE" id="PS51640">
    <property type="entry name" value="MRG"/>
    <property type="match status" value="1"/>
</dbReference>
<evidence type="ECO:0000256" key="5">
    <source>
        <dbReference type="ARBA" id="ARBA00023242"/>
    </source>
</evidence>
<keyword evidence="4" id="KW-0804">Transcription</keyword>
<evidence type="ECO:0000256" key="6">
    <source>
        <dbReference type="SAM" id="MobiDB-lite"/>
    </source>
</evidence>
<evidence type="ECO:0000256" key="1">
    <source>
        <dbReference type="ARBA" id="ARBA00004123"/>
    </source>
</evidence>
<evidence type="ECO:0000313" key="9">
    <source>
        <dbReference type="Proteomes" id="UP001281761"/>
    </source>
</evidence>
<proteinExistence type="predicted"/>
<sequence>MPSTFTLHQEVYAIIGEIYYQAKIIQIINKSDEQHYLVHYLGYPPSSDDVLQADSLVEISEDSTEKYHASRAHLTKQKISPKQKCKPSNEDLSENSPNHQDDSSSSAEESPIRPQFRKENKNIIYSDPNQHISFSVCFPDSLRDILSNDLKVINESGQVHTIPSAVSITEILEAFNEHTFQKKEHFLNDLFTYFNGLITQLLLTPEERVSYQPWFDYVHLRSNGCHLLLNDDPEREHPGRRSRVISEPKEETEPPPTDIIPQFEIDGVSVELNIRVPVHKDITSPADLFGGVHLLRLISKLPLILKSSVQMKDEQFCFRLEQEVDDLLWFVSD</sequence>
<dbReference type="Gene3D" id="1.10.274.30">
    <property type="entry name" value="MRG domain"/>
    <property type="match status" value="1"/>
</dbReference>
<keyword evidence="3" id="KW-0805">Transcription regulation</keyword>
<evidence type="ECO:0000256" key="4">
    <source>
        <dbReference type="ARBA" id="ARBA00023163"/>
    </source>
</evidence>
<feature type="compositionally biased region" description="Basic residues" evidence="6">
    <location>
        <begin position="69"/>
        <end position="85"/>
    </location>
</feature>
<dbReference type="InterPro" id="IPR008676">
    <property type="entry name" value="MRG"/>
</dbReference>
<evidence type="ECO:0000313" key="8">
    <source>
        <dbReference type="EMBL" id="KAK2964278.1"/>
    </source>
</evidence>
<keyword evidence="5" id="KW-0539">Nucleus</keyword>
<comment type="subcellular location">
    <subcellularLocation>
        <location evidence="1">Nucleus</location>
    </subcellularLocation>
</comment>
<reference evidence="8 9" key="1">
    <citation type="journal article" date="2022" name="bioRxiv">
        <title>Genomics of Preaxostyla Flagellates Illuminates Evolutionary Transitions and the Path Towards Mitochondrial Loss.</title>
        <authorList>
            <person name="Novak L.V.F."/>
            <person name="Treitli S.C."/>
            <person name="Pyrih J."/>
            <person name="Halakuc P."/>
            <person name="Pipaliya S.V."/>
            <person name="Vacek V."/>
            <person name="Brzon O."/>
            <person name="Soukal P."/>
            <person name="Eme L."/>
            <person name="Dacks J.B."/>
            <person name="Karnkowska A."/>
            <person name="Elias M."/>
            <person name="Hampl V."/>
        </authorList>
    </citation>
    <scope>NUCLEOTIDE SEQUENCE [LARGE SCALE GENOMIC DNA]</scope>
    <source>
        <strain evidence="8">NAU3</strain>
        <tissue evidence="8">Gut</tissue>
    </source>
</reference>
<keyword evidence="9" id="KW-1185">Reference proteome</keyword>
<feature type="region of interest" description="Disordered" evidence="6">
    <location>
        <begin position="230"/>
        <end position="258"/>
    </location>
</feature>
<protein>
    <submittedName>
        <fullName evidence="8">MRG domain containing protein</fullName>
    </submittedName>
</protein>
<accession>A0ABQ9YKJ1</accession>
<evidence type="ECO:0000256" key="3">
    <source>
        <dbReference type="ARBA" id="ARBA00023015"/>
    </source>
</evidence>
<organism evidence="8 9">
    <name type="scientific">Blattamonas nauphoetae</name>
    <dbReference type="NCBI Taxonomy" id="2049346"/>
    <lineage>
        <taxon>Eukaryota</taxon>
        <taxon>Metamonada</taxon>
        <taxon>Preaxostyla</taxon>
        <taxon>Oxymonadida</taxon>
        <taxon>Blattamonas</taxon>
    </lineage>
</organism>
<dbReference type="InterPro" id="IPR038217">
    <property type="entry name" value="MRG_C_sf"/>
</dbReference>
<evidence type="ECO:0000256" key="2">
    <source>
        <dbReference type="ARBA" id="ARBA00022853"/>
    </source>
</evidence>
<dbReference type="Proteomes" id="UP001281761">
    <property type="component" value="Unassembled WGS sequence"/>
</dbReference>
<feature type="compositionally biased region" description="Polar residues" evidence="6">
    <location>
        <begin position="94"/>
        <end position="108"/>
    </location>
</feature>